<gene>
    <name evidence="6" type="ORF">ACI2L5_25820</name>
</gene>
<feature type="region of interest" description="Disordered" evidence="3">
    <location>
        <begin position="25"/>
        <end position="79"/>
    </location>
</feature>
<organism evidence="6 7">
    <name type="scientific">Streptomyces milbemycinicus</name>
    <dbReference type="NCBI Taxonomy" id="476552"/>
    <lineage>
        <taxon>Bacteria</taxon>
        <taxon>Bacillati</taxon>
        <taxon>Actinomycetota</taxon>
        <taxon>Actinomycetes</taxon>
        <taxon>Kitasatosporales</taxon>
        <taxon>Streptomycetaceae</taxon>
        <taxon>Streptomyces</taxon>
    </lineage>
</organism>
<dbReference type="EMBL" id="JBJDQH010000008">
    <property type="protein sequence ID" value="MFK4268336.1"/>
    <property type="molecule type" value="Genomic_DNA"/>
</dbReference>
<proteinExistence type="predicted"/>
<feature type="domain" description="Proteinase inhibitor I42 chagasin" evidence="5">
    <location>
        <begin position="82"/>
        <end position="163"/>
    </location>
</feature>
<dbReference type="InterPro" id="IPR036331">
    <property type="entry name" value="Chagasin-like_sf"/>
</dbReference>
<dbReference type="SUPFAM" id="SSF141066">
    <property type="entry name" value="ICP-like"/>
    <property type="match status" value="1"/>
</dbReference>
<reference evidence="6 7" key="1">
    <citation type="submission" date="2024-11" db="EMBL/GenBank/DDBJ databases">
        <title>The Natural Products Discovery Center: Release of the First 8490 Sequenced Strains for Exploring Actinobacteria Biosynthetic Diversity.</title>
        <authorList>
            <person name="Kalkreuter E."/>
            <person name="Kautsar S.A."/>
            <person name="Yang D."/>
            <person name="Bader C.D."/>
            <person name="Teijaro C.N."/>
            <person name="Fluegel L."/>
            <person name="Davis C.M."/>
            <person name="Simpson J.R."/>
            <person name="Lauterbach L."/>
            <person name="Steele A.D."/>
            <person name="Gui C."/>
            <person name="Meng S."/>
            <person name="Li G."/>
            <person name="Viehrig K."/>
            <person name="Ye F."/>
            <person name="Su P."/>
            <person name="Kiefer A.F."/>
            <person name="Nichols A."/>
            <person name="Cepeda A.J."/>
            <person name="Yan W."/>
            <person name="Fan B."/>
            <person name="Jiang Y."/>
            <person name="Adhikari A."/>
            <person name="Zheng C.-J."/>
            <person name="Schuster L."/>
            <person name="Cowan T.M."/>
            <person name="Smanski M.J."/>
            <person name="Chevrette M.G."/>
            <person name="De Carvalho L.P.S."/>
            <person name="Shen B."/>
        </authorList>
    </citation>
    <scope>NUCLEOTIDE SEQUENCE [LARGE SCALE GENOMIC DNA]</scope>
    <source>
        <strain evidence="6 7">NPDC020863</strain>
    </source>
</reference>
<sequence length="182" mass="19126">MSAITRRTSALLLTGLALCAAGCQDTATPSGRAKPASPSSSSSSSSSSSPSPSSDPKPTGLGTVHQDRAYSKDLDRTEGPITVKRGERFSIAMRQNISARADWSVAKPGPSAAVLRKVGESSYQTAREKELIGGGHTKYFTFEALKAGQTRIVLANSFGTDKSAGGYSPDLPRTVTYRVTVR</sequence>
<evidence type="ECO:0000256" key="4">
    <source>
        <dbReference type="SAM" id="SignalP"/>
    </source>
</evidence>
<evidence type="ECO:0000259" key="5">
    <source>
        <dbReference type="Pfam" id="PF09394"/>
    </source>
</evidence>
<dbReference type="RefSeq" id="WP_358629026.1">
    <property type="nucleotide sequence ID" value="NZ_JBFACG010000027.1"/>
</dbReference>
<protein>
    <submittedName>
        <fullName evidence="6">Protease inhibitor I42 family protein</fullName>
    </submittedName>
</protein>
<feature type="signal peptide" evidence="4">
    <location>
        <begin position="1"/>
        <end position="20"/>
    </location>
</feature>
<feature type="compositionally biased region" description="Basic and acidic residues" evidence="3">
    <location>
        <begin position="65"/>
        <end position="79"/>
    </location>
</feature>
<dbReference type="GO" id="GO:0030414">
    <property type="term" value="F:peptidase inhibitor activity"/>
    <property type="evidence" value="ECO:0007669"/>
    <property type="project" value="UniProtKB-KW"/>
</dbReference>
<evidence type="ECO:0000313" key="6">
    <source>
        <dbReference type="EMBL" id="MFK4268336.1"/>
    </source>
</evidence>
<keyword evidence="4" id="KW-0732">Signal</keyword>
<keyword evidence="2" id="KW-0789">Thiol protease inhibitor</keyword>
<evidence type="ECO:0000256" key="3">
    <source>
        <dbReference type="SAM" id="MobiDB-lite"/>
    </source>
</evidence>
<evidence type="ECO:0000256" key="1">
    <source>
        <dbReference type="ARBA" id="ARBA00022690"/>
    </source>
</evidence>
<feature type="compositionally biased region" description="Low complexity" evidence="3">
    <location>
        <begin position="37"/>
        <end position="54"/>
    </location>
</feature>
<name>A0ABW8LR03_9ACTN</name>
<evidence type="ECO:0000256" key="2">
    <source>
        <dbReference type="ARBA" id="ARBA00022704"/>
    </source>
</evidence>
<feature type="chain" id="PRO_5046088645" evidence="4">
    <location>
        <begin position="21"/>
        <end position="182"/>
    </location>
</feature>
<dbReference type="Proteomes" id="UP001620295">
    <property type="component" value="Unassembled WGS sequence"/>
</dbReference>
<dbReference type="Pfam" id="PF09394">
    <property type="entry name" value="Inhibitor_I42"/>
    <property type="match status" value="1"/>
</dbReference>
<dbReference type="InterPro" id="IPR018990">
    <property type="entry name" value="Prot_inh_I42_chagasin"/>
</dbReference>
<comment type="caution">
    <text evidence="6">The sequence shown here is derived from an EMBL/GenBank/DDBJ whole genome shotgun (WGS) entry which is preliminary data.</text>
</comment>
<keyword evidence="1 6" id="KW-0646">Protease inhibitor</keyword>
<evidence type="ECO:0000313" key="7">
    <source>
        <dbReference type="Proteomes" id="UP001620295"/>
    </source>
</evidence>
<accession>A0ABW8LR03</accession>
<dbReference type="Gene3D" id="2.60.40.2020">
    <property type="match status" value="1"/>
</dbReference>
<keyword evidence="7" id="KW-1185">Reference proteome</keyword>